<sequence>MASSSIPIRYRRDTSIEMIRTKVARRKSITWKENRYKKYEQNRHFGLIDVNTTSLEERNLPPLDETVENILEKDTVKPKLTVNSIRQMLSNQRKEMLQQYKEKKLLQKMKEQREKVKGGVFKVGLYKPDPPQFLRPPPGQKTVKPEPKKATQTSVRITRSKAKDQMNQPKIYVDQVNNGHNMEAVQPGQKPTSEHHSNKEKKAPQPDMRVTRSAAKHIPRLASSLPVRRPMPKLVSENQPERKTPTEERPPPKIELKAEKVKDLPSKVGEKEDCSKDPLTEGPSNNFGKSPTEEIAEFLGKEYLPETNFASQVREKSSFAPENFVFQPLDSLVNYGMKPISPQKEHTYVELSCFWSPLQIKNDNSQGSERETLKESKPHCNSPVQQDLIDLQTPPRSQEILDKDHLSNKSGGTKTSSDNLPLNAHIPLVEILEHQAAPPHDVPYFRNILQSETERLTGCCNEWEKKLTLDIPDDAKDLICTTVGQTRLLISERFNQFEGLVNDCEYKSGQKKITCMDLDGFWDMVNFQVEDVNKKFEKLSKLQESEWQEENTISQKVIRKKAVPVEKCKSKQDDAARTAARSRLAALKASMKEKLKREEPTFEIVAPVGSKAKEIDKIVFDAGFFRIESPVKSFSANRKDATSKALDNSVQMALAKGKSAKAYSEKSPRNLPCSMA</sequence>
<feature type="compositionally biased region" description="Polar residues" evidence="2">
    <location>
        <begin position="408"/>
        <end position="419"/>
    </location>
</feature>
<dbReference type="RefSeq" id="XP_020846806.1">
    <property type="nucleotide sequence ID" value="XM_020991147.1"/>
</dbReference>
<dbReference type="Proteomes" id="UP000515140">
    <property type="component" value="Unplaced"/>
</dbReference>
<feature type="compositionally biased region" description="Pro residues" evidence="2">
    <location>
        <begin position="128"/>
        <end position="139"/>
    </location>
</feature>
<protein>
    <submittedName>
        <fullName evidence="4">Disks large-associated protein 5 isoform X1</fullName>
    </submittedName>
</protein>
<reference evidence="4" key="1">
    <citation type="submission" date="2025-08" db="UniProtKB">
        <authorList>
            <consortium name="RefSeq"/>
        </authorList>
    </citation>
    <scope>IDENTIFICATION</scope>
    <source>
        <tissue evidence="4">Spleen</tissue>
    </source>
</reference>
<dbReference type="Pfam" id="PF03359">
    <property type="entry name" value="GKAP"/>
    <property type="match status" value="1"/>
</dbReference>
<dbReference type="PANTHER" id="PTHR12353">
    <property type="entry name" value="DISKS LARGE-ASSOCIATED PROTEIN DAP SAP90/PSD-95-ASSOCIATED PROTEIN"/>
    <property type="match status" value="1"/>
</dbReference>
<evidence type="ECO:0000313" key="3">
    <source>
        <dbReference type="Proteomes" id="UP000515140"/>
    </source>
</evidence>
<dbReference type="GO" id="GO:0005634">
    <property type="term" value="C:nucleus"/>
    <property type="evidence" value="ECO:0007669"/>
    <property type="project" value="TreeGrafter"/>
</dbReference>
<feature type="compositionally biased region" description="Basic and acidic residues" evidence="2">
    <location>
        <begin position="192"/>
        <end position="204"/>
    </location>
</feature>
<evidence type="ECO:0000256" key="2">
    <source>
        <dbReference type="SAM" id="MobiDB-lite"/>
    </source>
</evidence>
<dbReference type="GO" id="GO:0031616">
    <property type="term" value="C:spindle pole centrosome"/>
    <property type="evidence" value="ECO:0007669"/>
    <property type="project" value="TreeGrafter"/>
</dbReference>
<accession>A0A6P5KRL7</accession>
<dbReference type="GO" id="GO:0007346">
    <property type="term" value="P:regulation of mitotic cell cycle"/>
    <property type="evidence" value="ECO:0007669"/>
    <property type="project" value="TreeGrafter"/>
</dbReference>
<proteinExistence type="inferred from homology"/>
<gene>
    <name evidence="4" type="primary">DLGAP5</name>
</gene>
<organism evidence="3 4">
    <name type="scientific">Phascolarctos cinereus</name>
    <name type="common">Koala</name>
    <dbReference type="NCBI Taxonomy" id="38626"/>
    <lineage>
        <taxon>Eukaryota</taxon>
        <taxon>Metazoa</taxon>
        <taxon>Chordata</taxon>
        <taxon>Craniata</taxon>
        <taxon>Vertebrata</taxon>
        <taxon>Euteleostomi</taxon>
        <taxon>Mammalia</taxon>
        <taxon>Metatheria</taxon>
        <taxon>Diprotodontia</taxon>
        <taxon>Phascolarctidae</taxon>
        <taxon>Phascolarctos</taxon>
    </lineage>
</organism>
<dbReference type="InterPro" id="IPR005026">
    <property type="entry name" value="SAPAP"/>
</dbReference>
<evidence type="ECO:0000313" key="4">
    <source>
        <dbReference type="RefSeq" id="XP_020846806.1"/>
    </source>
</evidence>
<comment type="similarity">
    <text evidence="1">Belongs to the SAPAP family.</text>
</comment>
<dbReference type="GO" id="GO:0005737">
    <property type="term" value="C:cytoplasm"/>
    <property type="evidence" value="ECO:0007669"/>
    <property type="project" value="TreeGrafter"/>
</dbReference>
<dbReference type="GeneID" id="110211706"/>
<feature type="region of interest" description="Disordered" evidence="2">
    <location>
        <begin position="364"/>
        <end position="384"/>
    </location>
</feature>
<dbReference type="GO" id="GO:0023052">
    <property type="term" value="P:signaling"/>
    <property type="evidence" value="ECO:0007669"/>
    <property type="project" value="InterPro"/>
</dbReference>
<dbReference type="GO" id="GO:0051382">
    <property type="term" value="P:kinetochore assembly"/>
    <property type="evidence" value="ECO:0007669"/>
    <property type="project" value="TreeGrafter"/>
</dbReference>
<dbReference type="InParanoid" id="A0A6P5KRL7"/>
<dbReference type="GO" id="GO:0007059">
    <property type="term" value="P:chromosome segregation"/>
    <property type="evidence" value="ECO:0007669"/>
    <property type="project" value="TreeGrafter"/>
</dbReference>
<feature type="region of interest" description="Disordered" evidence="2">
    <location>
        <begin position="127"/>
        <end position="168"/>
    </location>
</feature>
<dbReference type="GO" id="GO:0051642">
    <property type="term" value="P:centrosome localization"/>
    <property type="evidence" value="ECO:0007669"/>
    <property type="project" value="TreeGrafter"/>
</dbReference>
<evidence type="ECO:0000256" key="1">
    <source>
        <dbReference type="ARBA" id="ARBA00008839"/>
    </source>
</evidence>
<dbReference type="FunCoup" id="A0A6P5KRL7">
    <property type="interactions" value="1107"/>
</dbReference>
<feature type="compositionally biased region" description="Basic and acidic residues" evidence="2">
    <location>
        <begin position="239"/>
        <end position="279"/>
    </location>
</feature>
<dbReference type="GO" id="GO:0008017">
    <property type="term" value="F:microtubule binding"/>
    <property type="evidence" value="ECO:0007669"/>
    <property type="project" value="TreeGrafter"/>
</dbReference>
<feature type="compositionally biased region" description="Basic and acidic residues" evidence="2">
    <location>
        <begin position="368"/>
        <end position="378"/>
    </location>
</feature>
<feature type="region of interest" description="Disordered" evidence="2">
    <location>
        <begin position="181"/>
        <end position="291"/>
    </location>
</feature>
<keyword evidence="3" id="KW-1185">Reference proteome</keyword>
<dbReference type="KEGG" id="pcw:110211706"/>
<feature type="region of interest" description="Disordered" evidence="2">
    <location>
        <begin position="657"/>
        <end position="676"/>
    </location>
</feature>
<dbReference type="CTD" id="9787"/>
<name>A0A6P5KRL7_PHACI</name>
<dbReference type="AlphaFoldDB" id="A0A6P5KRL7"/>
<dbReference type="PANTHER" id="PTHR12353:SF1">
    <property type="entry name" value="DISKS LARGE-ASSOCIATED PROTEIN 5"/>
    <property type="match status" value="1"/>
</dbReference>
<dbReference type="GO" id="GO:0007052">
    <property type="term" value="P:mitotic spindle organization"/>
    <property type="evidence" value="ECO:0007669"/>
    <property type="project" value="TreeGrafter"/>
</dbReference>
<feature type="region of interest" description="Disordered" evidence="2">
    <location>
        <begin position="400"/>
        <end position="419"/>
    </location>
</feature>